<dbReference type="HOGENOM" id="CLU_067896_0_0_1"/>
<reference evidence="1 2" key="1">
    <citation type="submission" date="2014-04" db="EMBL/GenBank/DDBJ databases">
        <authorList>
            <consortium name="DOE Joint Genome Institute"/>
            <person name="Kuo A."/>
            <person name="Gay G."/>
            <person name="Dore J."/>
            <person name="Kohler A."/>
            <person name="Nagy L.G."/>
            <person name="Floudas D."/>
            <person name="Copeland A."/>
            <person name="Barry K.W."/>
            <person name="Cichocki N."/>
            <person name="Veneault-Fourrey C."/>
            <person name="LaButti K."/>
            <person name="Lindquist E.A."/>
            <person name="Lipzen A."/>
            <person name="Lundell T."/>
            <person name="Morin E."/>
            <person name="Murat C."/>
            <person name="Sun H."/>
            <person name="Tunlid A."/>
            <person name="Henrissat B."/>
            <person name="Grigoriev I.V."/>
            <person name="Hibbett D.S."/>
            <person name="Martin F."/>
            <person name="Nordberg H.P."/>
            <person name="Cantor M.N."/>
            <person name="Hua S.X."/>
        </authorList>
    </citation>
    <scope>NUCLEOTIDE SEQUENCE [LARGE SCALE GENOMIC DNA]</scope>
    <source>
        <strain evidence="2">h7</strain>
    </source>
</reference>
<gene>
    <name evidence="1" type="ORF">M413DRAFT_444118</name>
</gene>
<organism evidence="1 2">
    <name type="scientific">Hebeloma cylindrosporum</name>
    <dbReference type="NCBI Taxonomy" id="76867"/>
    <lineage>
        <taxon>Eukaryota</taxon>
        <taxon>Fungi</taxon>
        <taxon>Dikarya</taxon>
        <taxon>Basidiomycota</taxon>
        <taxon>Agaricomycotina</taxon>
        <taxon>Agaricomycetes</taxon>
        <taxon>Agaricomycetidae</taxon>
        <taxon>Agaricales</taxon>
        <taxon>Agaricineae</taxon>
        <taxon>Hymenogastraceae</taxon>
        <taxon>Hebeloma</taxon>
    </lineage>
</organism>
<dbReference type="Proteomes" id="UP000053424">
    <property type="component" value="Unassembled WGS sequence"/>
</dbReference>
<dbReference type="OrthoDB" id="66144at2759"/>
<evidence type="ECO:0000313" key="1">
    <source>
        <dbReference type="EMBL" id="KIM43299.1"/>
    </source>
</evidence>
<accession>A0A0C3CGL1</accession>
<name>A0A0C3CGL1_HEBCY</name>
<keyword evidence="2" id="KW-1185">Reference proteome</keyword>
<evidence type="ECO:0000313" key="2">
    <source>
        <dbReference type="Proteomes" id="UP000053424"/>
    </source>
</evidence>
<dbReference type="EMBL" id="KN831776">
    <property type="protein sequence ID" value="KIM43299.1"/>
    <property type="molecule type" value="Genomic_DNA"/>
</dbReference>
<dbReference type="AlphaFoldDB" id="A0A0C3CGL1"/>
<sequence length="287" mass="32715">MSRGDRVAAHGNLSTSMRKNYGELGVSEYYRKVGSSYRNPHYPGIRLCLFLWLNRWWQMEQQLIAQINSDQVMFFDMACASGEATVAFVEWCTTGKQFFRESITSHHHCQPPTPGPIQLPRRKGIVTPCPLGPDFPRPHISAADPFTVEAYKERTSYPCAKLSFEAIAEGHLPTISINIATGSLQDITVPDQNEAENQYLIDTVVCSFALHLIESPSGLFSLLWQLSLKARWLVILAPHKRPEIKEGWGWCKWDIDSWRECRMSDYTGEILHDRLTAFVFSFFGDPI</sequence>
<reference evidence="2" key="2">
    <citation type="submission" date="2015-01" db="EMBL/GenBank/DDBJ databases">
        <title>Evolutionary Origins and Diversification of the Mycorrhizal Mutualists.</title>
        <authorList>
            <consortium name="DOE Joint Genome Institute"/>
            <consortium name="Mycorrhizal Genomics Consortium"/>
            <person name="Kohler A."/>
            <person name="Kuo A."/>
            <person name="Nagy L.G."/>
            <person name="Floudas D."/>
            <person name="Copeland A."/>
            <person name="Barry K.W."/>
            <person name="Cichocki N."/>
            <person name="Veneault-Fourrey C."/>
            <person name="LaButti K."/>
            <person name="Lindquist E.A."/>
            <person name="Lipzen A."/>
            <person name="Lundell T."/>
            <person name="Morin E."/>
            <person name="Murat C."/>
            <person name="Riley R."/>
            <person name="Ohm R."/>
            <person name="Sun H."/>
            <person name="Tunlid A."/>
            <person name="Henrissat B."/>
            <person name="Grigoriev I.V."/>
            <person name="Hibbett D.S."/>
            <person name="Martin F."/>
        </authorList>
    </citation>
    <scope>NUCLEOTIDE SEQUENCE [LARGE SCALE GENOMIC DNA]</scope>
    <source>
        <strain evidence="2">h7</strain>
    </source>
</reference>
<proteinExistence type="predicted"/>
<protein>
    <submittedName>
        <fullName evidence="1">Uncharacterized protein</fullName>
    </submittedName>
</protein>